<feature type="transmembrane region" description="Helical" evidence="1">
    <location>
        <begin position="93"/>
        <end position="114"/>
    </location>
</feature>
<gene>
    <name evidence="2" type="ORF">B1A_11937</name>
</gene>
<organism evidence="2">
    <name type="scientific">mine drainage metagenome</name>
    <dbReference type="NCBI Taxonomy" id="410659"/>
    <lineage>
        <taxon>unclassified sequences</taxon>
        <taxon>metagenomes</taxon>
        <taxon>ecological metagenomes</taxon>
    </lineage>
</organism>
<evidence type="ECO:0000256" key="1">
    <source>
        <dbReference type="SAM" id="Phobius"/>
    </source>
</evidence>
<dbReference type="InterPro" id="IPR001036">
    <property type="entry name" value="Acrflvin-R"/>
</dbReference>
<feature type="non-terminal residue" evidence="2">
    <location>
        <position position="1"/>
    </location>
</feature>
<sequence>FTVVSMTLSLAAVFLPILLMGGILGRLFREFAITVAIAILLSGVVSLTLTPMLCSRFLKVGTKTNAFQRLFESWFERIRGGYGRTLTWSVGHWRTMLVLAAIMLGLTFYFFAVVPKGFIPNEDTGLVIAATRAPEDHLQGAFGRSRPVP</sequence>
<comment type="caution">
    <text evidence="2">The sequence shown here is derived from an EMBL/GenBank/DDBJ whole genome shotgun (WGS) entry which is preliminary data.</text>
</comment>
<dbReference type="AlphaFoldDB" id="T1A3D6"/>
<keyword evidence="1" id="KW-0472">Membrane</keyword>
<dbReference type="SUPFAM" id="SSF82866">
    <property type="entry name" value="Multidrug efflux transporter AcrB transmembrane domain"/>
    <property type="match status" value="1"/>
</dbReference>
<evidence type="ECO:0000313" key="2">
    <source>
        <dbReference type="EMBL" id="EQD55071.1"/>
    </source>
</evidence>
<reference evidence="2" key="1">
    <citation type="submission" date="2013-08" db="EMBL/GenBank/DDBJ databases">
        <authorList>
            <person name="Mendez C."/>
            <person name="Richter M."/>
            <person name="Ferrer M."/>
            <person name="Sanchez J."/>
        </authorList>
    </citation>
    <scope>NUCLEOTIDE SEQUENCE</scope>
</reference>
<dbReference type="GO" id="GO:0005886">
    <property type="term" value="C:plasma membrane"/>
    <property type="evidence" value="ECO:0007669"/>
    <property type="project" value="TreeGrafter"/>
</dbReference>
<accession>T1A3D6</accession>
<dbReference type="EMBL" id="AUZX01008602">
    <property type="protein sequence ID" value="EQD55071.1"/>
    <property type="molecule type" value="Genomic_DNA"/>
</dbReference>
<dbReference type="PANTHER" id="PTHR32063:SF21">
    <property type="entry name" value="MULTIDRUG RESISTANCE PROTEIN MDTB"/>
    <property type="match status" value="1"/>
</dbReference>
<feature type="transmembrane region" description="Helical" evidence="1">
    <location>
        <begin position="31"/>
        <end position="53"/>
    </location>
</feature>
<reference evidence="2" key="2">
    <citation type="journal article" date="2014" name="ISME J.">
        <title>Microbial stratification in low pH oxic and suboxic macroscopic growths along an acid mine drainage.</title>
        <authorList>
            <person name="Mendez-Garcia C."/>
            <person name="Mesa V."/>
            <person name="Sprenger R.R."/>
            <person name="Richter M."/>
            <person name="Diez M.S."/>
            <person name="Solano J."/>
            <person name="Bargiela R."/>
            <person name="Golyshina O.V."/>
            <person name="Manteca A."/>
            <person name="Ramos J.L."/>
            <person name="Gallego J.R."/>
            <person name="Llorente I."/>
            <person name="Martins Dos Santos V.A."/>
            <person name="Jensen O.N."/>
            <person name="Pelaez A.I."/>
            <person name="Sanchez J."/>
            <person name="Ferrer M."/>
        </authorList>
    </citation>
    <scope>NUCLEOTIDE SEQUENCE</scope>
</reference>
<dbReference type="Gene3D" id="1.20.1640.10">
    <property type="entry name" value="Multidrug efflux transporter AcrB transmembrane domain"/>
    <property type="match status" value="2"/>
</dbReference>
<keyword evidence="1" id="KW-1133">Transmembrane helix</keyword>
<proteinExistence type="predicted"/>
<name>T1A3D6_9ZZZZ</name>
<dbReference type="PRINTS" id="PR00702">
    <property type="entry name" value="ACRIFLAVINRP"/>
</dbReference>
<dbReference type="GO" id="GO:0042910">
    <property type="term" value="F:xenobiotic transmembrane transporter activity"/>
    <property type="evidence" value="ECO:0007669"/>
    <property type="project" value="TreeGrafter"/>
</dbReference>
<keyword evidence="1" id="KW-0812">Transmembrane</keyword>
<dbReference type="Pfam" id="PF00873">
    <property type="entry name" value="ACR_tran"/>
    <property type="match status" value="1"/>
</dbReference>
<dbReference type="PANTHER" id="PTHR32063">
    <property type="match status" value="1"/>
</dbReference>
<protein>
    <submittedName>
        <fullName evidence="2">Acriflavin resistance protein</fullName>
    </submittedName>
</protein>
<feature type="transmembrane region" description="Helical" evidence="1">
    <location>
        <begin position="6"/>
        <end position="24"/>
    </location>
</feature>